<dbReference type="Proteomes" id="UP000595703">
    <property type="component" value="Plasmid pRVR1"/>
</dbReference>
<proteinExistence type="predicted"/>
<name>A0A7R6QHX8_9ACTN</name>
<protein>
    <submittedName>
        <fullName evidence="2">Uncharacterized protein</fullName>
    </submittedName>
</protein>
<dbReference type="RefSeq" id="WP_202239822.1">
    <property type="nucleotide sequence ID" value="NZ_AP018366.1"/>
</dbReference>
<geneLocation type="plasmid" evidence="2 3">
    <name>pRVR1</name>
</geneLocation>
<dbReference type="EMBL" id="AP018366">
    <property type="protein sequence ID" value="BBG20685.1"/>
    <property type="molecule type" value="Genomic_DNA"/>
</dbReference>
<feature type="compositionally biased region" description="Low complexity" evidence="1">
    <location>
        <begin position="37"/>
        <end position="47"/>
    </location>
</feature>
<sequence>MATQHTHRPNFGRQVADCPRCTELVAGAEPIAWGSRPAPETPTATTTKHNHQVVFGRRIDGCPRCAELTAGAEPVRWAPSRREREQQDDALRAAAIREHFAPNGPHSTATCGPVCTFGDW</sequence>
<feature type="region of interest" description="Disordered" evidence="1">
    <location>
        <begin position="29"/>
        <end position="49"/>
    </location>
</feature>
<accession>A0A7R6QHX8</accession>
<keyword evidence="3" id="KW-1185">Reference proteome</keyword>
<organism evidence="2 3">
    <name type="scientific">Actinacidiphila reveromycinica</name>
    <dbReference type="NCBI Taxonomy" id="659352"/>
    <lineage>
        <taxon>Bacteria</taxon>
        <taxon>Bacillati</taxon>
        <taxon>Actinomycetota</taxon>
        <taxon>Actinomycetes</taxon>
        <taxon>Kitasatosporales</taxon>
        <taxon>Streptomycetaceae</taxon>
        <taxon>Actinacidiphila</taxon>
    </lineage>
</organism>
<evidence type="ECO:0000313" key="2">
    <source>
        <dbReference type="EMBL" id="BBG20685.1"/>
    </source>
</evidence>
<keyword evidence="2" id="KW-0614">Plasmid</keyword>
<evidence type="ECO:0000256" key="1">
    <source>
        <dbReference type="SAM" id="MobiDB-lite"/>
    </source>
</evidence>
<dbReference type="AlphaFoldDB" id="A0A7R6QHX8"/>
<dbReference type="KEGG" id="arev:RVR_P165"/>
<reference evidence="2 3" key="1">
    <citation type="journal article" date="2020" name="Sci. Rep.">
        <title>beta-carboline chemical signals induce reveromycin production through a LuxR family regulator in Streptomyces sp. SN-593.</title>
        <authorList>
            <person name="Panthee S."/>
            <person name="Kito N."/>
            <person name="Hayashi T."/>
            <person name="Shimizu T."/>
            <person name="Ishikawa J."/>
            <person name="Hamamoto H."/>
            <person name="Osada H."/>
            <person name="Takahashi S."/>
        </authorList>
    </citation>
    <scope>NUCLEOTIDE SEQUENCE [LARGE SCALE GENOMIC DNA]</scope>
    <source>
        <strain evidence="2 3">SN-593</strain>
        <plasmid evidence="2 3">pRVR1</plasmid>
    </source>
</reference>
<evidence type="ECO:0000313" key="3">
    <source>
        <dbReference type="Proteomes" id="UP000595703"/>
    </source>
</evidence>
<gene>
    <name evidence="2" type="ORF">RVR_P165</name>
</gene>